<dbReference type="Pfam" id="PF09954">
    <property type="entry name" value="DUF2188"/>
    <property type="match status" value="1"/>
</dbReference>
<dbReference type="InterPro" id="IPR018691">
    <property type="entry name" value="DUF2188"/>
</dbReference>
<name>A0A1D9ICW4_9BURK</name>
<dbReference type="Proteomes" id="UP000177515">
    <property type="component" value="Chromosome 2"/>
</dbReference>
<accession>A0A1D9ICW4</accession>
<protein>
    <recommendedName>
        <fullName evidence="3">DUF2188 domain-containing protein</fullName>
    </recommendedName>
</protein>
<sequence>MTTATIRVTLAEDGRWTVQSDSFERERFYFLSRAEAIAAGVQKALEQAGLLVIYGVGDQRTELELARRAVIAG</sequence>
<evidence type="ECO:0008006" key="3">
    <source>
        <dbReference type="Google" id="ProtNLM"/>
    </source>
</evidence>
<proteinExistence type="predicted"/>
<gene>
    <name evidence="1" type="ORF">BKK80_30265</name>
</gene>
<dbReference type="EMBL" id="CP017755">
    <property type="protein sequence ID" value="AOZ09959.1"/>
    <property type="molecule type" value="Genomic_DNA"/>
</dbReference>
<evidence type="ECO:0000313" key="2">
    <source>
        <dbReference type="Proteomes" id="UP000177515"/>
    </source>
</evidence>
<reference evidence="1 2" key="1">
    <citation type="submission" date="2016-10" db="EMBL/GenBank/DDBJ databases">
        <title>Complete genome sequences of three Cupriavidus strains isolated from various Malaysian environments.</title>
        <authorList>
            <person name="Abdullah A.A.-A."/>
            <person name="Shafie N.A.H."/>
            <person name="Lau N.S."/>
        </authorList>
    </citation>
    <scope>NUCLEOTIDE SEQUENCE [LARGE SCALE GENOMIC DNA]</scope>
    <source>
        <strain evidence="1 2">USMAA1020</strain>
    </source>
</reference>
<organism evidence="1 2">
    <name type="scientific">Cupriavidus malaysiensis</name>
    <dbReference type="NCBI Taxonomy" id="367825"/>
    <lineage>
        <taxon>Bacteria</taxon>
        <taxon>Pseudomonadati</taxon>
        <taxon>Pseudomonadota</taxon>
        <taxon>Betaproteobacteria</taxon>
        <taxon>Burkholderiales</taxon>
        <taxon>Burkholderiaceae</taxon>
        <taxon>Cupriavidus</taxon>
    </lineage>
</organism>
<dbReference type="RefSeq" id="WP_071018944.1">
    <property type="nucleotide sequence ID" value="NZ_CP017755.1"/>
</dbReference>
<evidence type="ECO:0000313" key="1">
    <source>
        <dbReference type="EMBL" id="AOZ09959.1"/>
    </source>
</evidence>
<keyword evidence="2" id="KW-1185">Reference proteome</keyword>